<dbReference type="Proteomes" id="UP001595925">
    <property type="component" value="Unassembled WGS sequence"/>
</dbReference>
<dbReference type="EMBL" id="JBHSJG010000026">
    <property type="protein sequence ID" value="MFC4987473.1"/>
    <property type="molecule type" value="Genomic_DNA"/>
</dbReference>
<feature type="region of interest" description="Disordered" evidence="1">
    <location>
        <begin position="1"/>
        <end position="44"/>
    </location>
</feature>
<evidence type="ECO:0000256" key="1">
    <source>
        <dbReference type="SAM" id="MobiDB-lite"/>
    </source>
</evidence>
<dbReference type="Pfam" id="PF00982">
    <property type="entry name" value="Glyco_transf_20"/>
    <property type="match status" value="1"/>
</dbReference>
<dbReference type="CDD" id="cd03788">
    <property type="entry name" value="GT20_TPS"/>
    <property type="match status" value="1"/>
</dbReference>
<sequence>MAPDEATARSESEDREDGETPRAPGRLVVASNRQPYRHEYGEDGGIEVDAPTGGLTAGLDPVVSSSGGTWIAWGDGEADREVADDEGRVAVPPGEESYTLQRVWLPEAAVEGYYYGFSNRVLWPICHEFVDLIDHRPEDRDWYRHVNREFADAIVDHADEESVVWLQDYHLGLAPAMVSEAVPPETTVAQFWHIPWPRAGAFRAVPDGRELLEGLLGNDLLGFHVESYVATFLDCVEEFVPGAAVDRETAIVGHGDGETRVVATPMGVDAESYDERSRAVDRSQWERLKERYDLPTEATVAVGVDRLDYTKGIPERLAAIEELLAEYPRWRGEFTFVQKGTPSRTDIPAYRDLGEQVRSEVARINDRFGTDDWRPIVYTEEFFSQEELCALYRYADAMIVSPLLDGMNLVSQEYVAASVDGGALVLSERAGATEVLGEDVYTIDPAATDSFAATIDEALSAPEAERTARMDRLREHVFDHDLEWWMDRQFDEIARCRNDGADRDGGRPGPGSETDSAAEPGPFSDSPLSDPE</sequence>
<dbReference type="SUPFAM" id="SSF53756">
    <property type="entry name" value="UDP-Glycosyltransferase/glycogen phosphorylase"/>
    <property type="match status" value="1"/>
</dbReference>
<name>A0ABD5QCL6_9EURY</name>
<accession>A0ABD5QCL6</accession>
<reference evidence="2 3" key="1">
    <citation type="journal article" date="2019" name="Int. J. Syst. Evol. Microbiol.">
        <title>The Global Catalogue of Microorganisms (GCM) 10K type strain sequencing project: providing services to taxonomists for standard genome sequencing and annotation.</title>
        <authorList>
            <consortium name="The Broad Institute Genomics Platform"/>
            <consortium name="The Broad Institute Genome Sequencing Center for Infectious Disease"/>
            <person name="Wu L."/>
            <person name="Ma J."/>
        </authorList>
    </citation>
    <scope>NUCLEOTIDE SEQUENCE [LARGE SCALE GENOMIC DNA]</scope>
    <source>
        <strain evidence="2 3">CGMCC 1.15824</strain>
    </source>
</reference>
<comment type="caution">
    <text evidence="2">The sequence shown here is derived from an EMBL/GenBank/DDBJ whole genome shotgun (WGS) entry which is preliminary data.</text>
</comment>
<dbReference type="Gene3D" id="3.40.50.2000">
    <property type="entry name" value="Glycogen Phosphorylase B"/>
    <property type="match status" value="2"/>
</dbReference>
<organism evidence="2 3">
    <name type="scientific">Saliphagus infecundisoli</name>
    <dbReference type="NCBI Taxonomy" id="1849069"/>
    <lineage>
        <taxon>Archaea</taxon>
        <taxon>Methanobacteriati</taxon>
        <taxon>Methanobacteriota</taxon>
        <taxon>Stenosarchaea group</taxon>
        <taxon>Halobacteria</taxon>
        <taxon>Halobacteriales</taxon>
        <taxon>Natrialbaceae</taxon>
        <taxon>Saliphagus</taxon>
    </lineage>
</organism>
<dbReference type="GO" id="GO:0005992">
    <property type="term" value="P:trehalose biosynthetic process"/>
    <property type="evidence" value="ECO:0007669"/>
    <property type="project" value="UniProtKB-ARBA"/>
</dbReference>
<dbReference type="PANTHER" id="PTHR10788">
    <property type="entry name" value="TREHALOSE-6-PHOSPHATE SYNTHASE"/>
    <property type="match status" value="1"/>
</dbReference>
<proteinExistence type="predicted"/>
<feature type="region of interest" description="Disordered" evidence="1">
    <location>
        <begin position="496"/>
        <end position="532"/>
    </location>
</feature>
<dbReference type="AlphaFoldDB" id="A0ABD5QCL6"/>
<dbReference type="RefSeq" id="WP_224828835.1">
    <property type="nucleotide sequence ID" value="NZ_JAIVEF010000011.1"/>
</dbReference>
<keyword evidence="3" id="KW-1185">Reference proteome</keyword>
<protein>
    <submittedName>
        <fullName evidence="2">Trehalose-6-phosphate synthase</fullName>
    </submittedName>
</protein>
<dbReference type="PANTHER" id="PTHR10788:SF106">
    <property type="entry name" value="BCDNA.GH08860"/>
    <property type="match status" value="1"/>
</dbReference>
<evidence type="ECO:0000313" key="2">
    <source>
        <dbReference type="EMBL" id="MFC4987473.1"/>
    </source>
</evidence>
<gene>
    <name evidence="2" type="ORF">ACFPFO_06800</name>
</gene>
<dbReference type="InterPro" id="IPR001830">
    <property type="entry name" value="Glyco_trans_20"/>
</dbReference>
<dbReference type="GO" id="GO:0016758">
    <property type="term" value="F:hexosyltransferase activity"/>
    <property type="evidence" value="ECO:0007669"/>
    <property type="project" value="UniProtKB-ARBA"/>
</dbReference>
<feature type="compositionally biased region" description="Basic and acidic residues" evidence="1">
    <location>
        <begin position="496"/>
        <end position="506"/>
    </location>
</feature>
<feature type="compositionally biased region" description="Basic and acidic residues" evidence="1">
    <location>
        <begin position="1"/>
        <end position="12"/>
    </location>
</feature>
<evidence type="ECO:0000313" key="3">
    <source>
        <dbReference type="Proteomes" id="UP001595925"/>
    </source>
</evidence>